<protein>
    <submittedName>
        <fullName evidence="1">Uncharacterized protein</fullName>
    </submittedName>
</protein>
<accession>A0A8S5LAK4</accession>
<evidence type="ECO:0000313" key="1">
    <source>
        <dbReference type="EMBL" id="DAD66933.1"/>
    </source>
</evidence>
<sequence length="32" mass="3844">MKGTSYESLCPEFQAPFCYSYFSFARIHLYEQ</sequence>
<organism evidence="1">
    <name type="scientific">Siphoviridae sp. ctv2R2</name>
    <dbReference type="NCBI Taxonomy" id="2823609"/>
    <lineage>
        <taxon>Viruses</taxon>
        <taxon>Duplodnaviria</taxon>
        <taxon>Heunggongvirae</taxon>
        <taxon>Uroviricota</taxon>
        <taxon>Caudoviricetes</taxon>
    </lineage>
</organism>
<dbReference type="EMBL" id="BK014664">
    <property type="protein sequence ID" value="DAD66933.1"/>
    <property type="molecule type" value="Genomic_DNA"/>
</dbReference>
<name>A0A8S5LAK4_9CAUD</name>
<reference evidence="1" key="1">
    <citation type="journal article" date="2021" name="Proc. Natl. Acad. Sci. U.S.A.">
        <title>A Catalog of Tens of Thousands of Viruses from Human Metagenomes Reveals Hidden Associations with Chronic Diseases.</title>
        <authorList>
            <person name="Tisza M.J."/>
            <person name="Buck C.B."/>
        </authorList>
    </citation>
    <scope>NUCLEOTIDE SEQUENCE</scope>
    <source>
        <strain evidence="1">Ctv2R2</strain>
    </source>
</reference>
<proteinExistence type="predicted"/>